<organism evidence="5 6">
    <name type="scientific">Mitosporidium daphniae</name>
    <dbReference type="NCBI Taxonomy" id="1485682"/>
    <lineage>
        <taxon>Eukaryota</taxon>
        <taxon>Fungi</taxon>
        <taxon>Fungi incertae sedis</taxon>
        <taxon>Microsporidia</taxon>
        <taxon>Mitosporidium</taxon>
    </lineage>
</organism>
<dbReference type="GO" id="GO:0009069">
    <property type="term" value="P:serine family amino acid metabolic process"/>
    <property type="evidence" value="ECO:0007669"/>
    <property type="project" value="UniProtKB-ARBA"/>
</dbReference>
<evidence type="ECO:0000256" key="3">
    <source>
        <dbReference type="ARBA" id="ARBA00022898"/>
    </source>
</evidence>
<dbReference type="RefSeq" id="XP_013237268.1">
    <property type="nucleotide sequence ID" value="XM_013381814.1"/>
</dbReference>
<comment type="similarity">
    <text evidence="2">Belongs to the cysteine synthase/cystathionine beta-synthase family.</text>
</comment>
<feature type="domain" description="Tryptophan synthase beta chain-like PALP" evidence="4">
    <location>
        <begin position="1"/>
        <end position="202"/>
    </location>
</feature>
<sequence length="323" mass="35457">MGADVRRTPTNVPFDHPSSHISLAKKLQKEVPDSVILDQYSNINNPLTHEITTATEILQATNNGADIDVVIIGAGTGGTVSGVGRAIKKAAPHVKVVARAMIIAVDPFGSSLALKKKGHTKVSKSMYLVEGIGYDFIPNTLDYSSIDEWVSVDDKDSFTMARRLIREEGLLCGGSSGSAAHVAMVVGKNLSSKQTILIILPDSVRNYMSKFIKDDWMAYHQFINPIQVSMNSSLEESNIPEPFSYVEKDSLVRAANVIYRRHQLTHVFANFSNMKMRHKAHFIPGRVSMLGPGARGSAQANKPRPFGFWKNFHPNGNPNADQE</sequence>
<accession>A0A098VT18</accession>
<dbReference type="HOGENOM" id="CLU_860760_0_0_1"/>
<dbReference type="OrthoDB" id="728at2759"/>
<evidence type="ECO:0000256" key="1">
    <source>
        <dbReference type="ARBA" id="ARBA00001933"/>
    </source>
</evidence>
<dbReference type="FunFam" id="3.40.50.1100:FF:000118">
    <property type="entry name" value="Related to CYS4-cystathionine beta-synthase"/>
    <property type="match status" value="1"/>
</dbReference>
<dbReference type="SUPFAM" id="SSF53686">
    <property type="entry name" value="Tryptophan synthase beta subunit-like PLP-dependent enzymes"/>
    <property type="match status" value="1"/>
</dbReference>
<protein>
    <recommendedName>
        <fullName evidence="4">Tryptophan synthase beta chain-like PALP domain-containing protein</fullName>
    </recommendedName>
</protein>
<dbReference type="GO" id="GO:0006534">
    <property type="term" value="P:cysteine metabolic process"/>
    <property type="evidence" value="ECO:0007669"/>
    <property type="project" value="UniProtKB-ARBA"/>
</dbReference>
<dbReference type="AlphaFoldDB" id="A0A098VT18"/>
<name>A0A098VT18_9MICR</name>
<proteinExistence type="inferred from homology"/>
<dbReference type="Gene3D" id="3.40.50.1100">
    <property type="match status" value="2"/>
</dbReference>
<evidence type="ECO:0000313" key="5">
    <source>
        <dbReference type="EMBL" id="KGG50841.1"/>
    </source>
</evidence>
<comment type="caution">
    <text evidence="5">The sequence shown here is derived from an EMBL/GenBank/DDBJ whole genome shotgun (WGS) entry which is preliminary data.</text>
</comment>
<evidence type="ECO:0000259" key="4">
    <source>
        <dbReference type="Pfam" id="PF00291"/>
    </source>
</evidence>
<keyword evidence="6" id="KW-1185">Reference proteome</keyword>
<dbReference type="GO" id="GO:0044272">
    <property type="term" value="P:sulfur compound biosynthetic process"/>
    <property type="evidence" value="ECO:0007669"/>
    <property type="project" value="UniProtKB-ARBA"/>
</dbReference>
<reference evidence="5 6" key="1">
    <citation type="submission" date="2014-04" db="EMBL/GenBank/DDBJ databases">
        <title>A new species of microsporidia sheds light on the evolution of extreme parasitism.</title>
        <authorList>
            <person name="Haag K.L."/>
            <person name="James T.Y."/>
            <person name="Larsson R."/>
            <person name="Schaer T.M."/>
            <person name="Refardt D."/>
            <person name="Pombert J.-F."/>
            <person name="Ebert D."/>
        </authorList>
    </citation>
    <scope>NUCLEOTIDE SEQUENCE [LARGE SCALE GENOMIC DNA]</scope>
    <source>
        <strain evidence="5 6">UGP3</strain>
        <tissue evidence="5">Spores</tissue>
    </source>
</reference>
<dbReference type="InterPro" id="IPR001926">
    <property type="entry name" value="TrpB-like_PALP"/>
</dbReference>
<dbReference type="VEuPathDB" id="MicrosporidiaDB:DI09_53p130"/>
<gene>
    <name evidence="5" type="ORF">DI09_53p130</name>
</gene>
<dbReference type="PANTHER" id="PTHR10314">
    <property type="entry name" value="CYSTATHIONINE BETA-SYNTHASE"/>
    <property type="match status" value="1"/>
</dbReference>
<evidence type="ECO:0000313" key="6">
    <source>
        <dbReference type="Proteomes" id="UP000029725"/>
    </source>
</evidence>
<dbReference type="Pfam" id="PF00291">
    <property type="entry name" value="PALP"/>
    <property type="match status" value="1"/>
</dbReference>
<dbReference type="GeneID" id="25260273"/>
<comment type="cofactor">
    <cofactor evidence="1">
        <name>pyridoxal 5'-phosphate</name>
        <dbReference type="ChEBI" id="CHEBI:597326"/>
    </cofactor>
</comment>
<dbReference type="EMBL" id="JMKJ01000488">
    <property type="protein sequence ID" value="KGG50841.1"/>
    <property type="molecule type" value="Genomic_DNA"/>
</dbReference>
<dbReference type="InterPro" id="IPR050214">
    <property type="entry name" value="Cys_Synth/Cystath_Beta-Synth"/>
</dbReference>
<dbReference type="InterPro" id="IPR036052">
    <property type="entry name" value="TrpB-like_PALP_sf"/>
</dbReference>
<dbReference type="Proteomes" id="UP000029725">
    <property type="component" value="Unassembled WGS sequence"/>
</dbReference>
<keyword evidence="3" id="KW-0663">Pyridoxal phosphate</keyword>
<evidence type="ECO:0000256" key="2">
    <source>
        <dbReference type="ARBA" id="ARBA00007103"/>
    </source>
</evidence>